<feature type="transmembrane region" description="Helical" evidence="8">
    <location>
        <begin position="231"/>
        <end position="253"/>
    </location>
</feature>
<keyword evidence="6 8" id="KW-0472">Membrane</keyword>
<evidence type="ECO:0000313" key="9">
    <source>
        <dbReference type="EMBL" id="SAL81223.1"/>
    </source>
</evidence>
<evidence type="ECO:0000256" key="6">
    <source>
        <dbReference type="ARBA" id="ARBA00023136"/>
    </source>
</evidence>
<evidence type="ECO:0000256" key="4">
    <source>
        <dbReference type="ARBA" id="ARBA00022692"/>
    </source>
</evidence>
<dbReference type="EMBL" id="FCOL02000060">
    <property type="protein sequence ID" value="SAL81223.1"/>
    <property type="molecule type" value="Genomic_DNA"/>
</dbReference>
<feature type="transmembrane region" description="Helical" evidence="8">
    <location>
        <begin position="295"/>
        <end position="316"/>
    </location>
</feature>
<keyword evidence="3 9" id="KW-0808">Transferase</keyword>
<evidence type="ECO:0000256" key="2">
    <source>
        <dbReference type="ARBA" id="ARBA00022475"/>
    </source>
</evidence>
<gene>
    <name evidence="9" type="ORF">AWB67_05787</name>
</gene>
<comment type="caution">
    <text evidence="9">The sequence shown here is derived from an EMBL/GenBank/DDBJ whole genome shotgun (WGS) entry which is preliminary data.</text>
</comment>
<organism evidence="9 10">
    <name type="scientific">Caballeronia terrestris</name>
    <dbReference type="NCBI Taxonomy" id="1226301"/>
    <lineage>
        <taxon>Bacteria</taxon>
        <taxon>Pseudomonadati</taxon>
        <taxon>Pseudomonadota</taxon>
        <taxon>Betaproteobacteria</taxon>
        <taxon>Burkholderiales</taxon>
        <taxon>Burkholderiaceae</taxon>
        <taxon>Caballeronia</taxon>
    </lineage>
</organism>
<dbReference type="EC" id="2.4.1.-" evidence="9"/>
<dbReference type="RefSeq" id="WP_087659583.1">
    <property type="nucleotide sequence ID" value="NZ_FCOL02000060.1"/>
</dbReference>
<comment type="similarity">
    <text evidence="7">Belongs to the glycosyltransferase 87 family.</text>
</comment>
<feature type="transmembrane region" description="Helical" evidence="8">
    <location>
        <begin position="16"/>
        <end position="40"/>
    </location>
</feature>
<dbReference type="AlphaFoldDB" id="A0A158KKE8"/>
<sequence>MLNARVGARTQDNVRIIAVLLVLVAMVFLAIRVVIIYHFFLSYRANQAEAFSDFNLYYYAFNVVLHSPHDPSLLYDNNNLLVFLKAMGADPSGFGILYCYPPQFALVFSPFGLMSPLAAKLAWVAMSLGLCIIGVILTAKMAYRGSERRIIALLIAIVLLSFPVLHDGYLGQSNELLFFLLATSFYLIERKHPYAAGSFLALAVVFKVTPLAIVGLLLLRREWRAVVSTIVWAIALSLFTATQLGFRVIWHYITVDVSRANAQILTMGGLPGNSSVRGTLQTLSENLGMPASESVLHATSTGFALIVCMLACYLVFRRSQDRRMDYALACITMLLASPVLEPIHMVVALLPLVIVIGTALEQLEARLSAIAPRAELLLAAIAVLLLFFLERSATYAASAFIIYVLCVARYFPRSTILPRDSRARLGNFNSHTP</sequence>
<reference evidence="9" key="1">
    <citation type="submission" date="2016-01" db="EMBL/GenBank/DDBJ databases">
        <authorList>
            <person name="Peeters C."/>
        </authorList>
    </citation>
    <scope>NUCLEOTIDE SEQUENCE [LARGE SCALE GENOMIC DNA]</scope>
    <source>
        <strain evidence="9">LMG 22937</strain>
    </source>
</reference>
<keyword evidence="5 8" id="KW-1133">Transmembrane helix</keyword>
<comment type="subcellular location">
    <subcellularLocation>
        <location evidence="1">Cell membrane</location>
        <topology evidence="1">Multi-pass membrane protein</topology>
    </subcellularLocation>
</comment>
<evidence type="ECO:0000256" key="5">
    <source>
        <dbReference type="ARBA" id="ARBA00022989"/>
    </source>
</evidence>
<dbReference type="GO" id="GO:0005886">
    <property type="term" value="C:plasma membrane"/>
    <property type="evidence" value="ECO:0007669"/>
    <property type="project" value="UniProtKB-SubCell"/>
</dbReference>
<dbReference type="InterPro" id="IPR018584">
    <property type="entry name" value="GT87"/>
</dbReference>
<feature type="transmembrane region" description="Helical" evidence="8">
    <location>
        <begin position="370"/>
        <end position="389"/>
    </location>
</feature>
<dbReference type="OrthoDB" id="9125478at2"/>
<evidence type="ECO:0000256" key="3">
    <source>
        <dbReference type="ARBA" id="ARBA00022679"/>
    </source>
</evidence>
<dbReference type="GO" id="GO:0016758">
    <property type="term" value="F:hexosyltransferase activity"/>
    <property type="evidence" value="ECO:0007669"/>
    <property type="project" value="InterPro"/>
</dbReference>
<name>A0A158KKE8_9BURK</name>
<feature type="transmembrane region" description="Helical" evidence="8">
    <location>
        <begin position="117"/>
        <end position="138"/>
    </location>
</feature>
<feature type="transmembrane region" description="Helical" evidence="8">
    <location>
        <begin position="150"/>
        <end position="170"/>
    </location>
</feature>
<evidence type="ECO:0000313" key="10">
    <source>
        <dbReference type="Proteomes" id="UP000054925"/>
    </source>
</evidence>
<keyword evidence="9" id="KW-0328">Glycosyltransferase</keyword>
<keyword evidence="4 8" id="KW-0812">Transmembrane</keyword>
<feature type="transmembrane region" description="Helical" evidence="8">
    <location>
        <begin position="194"/>
        <end position="219"/>
    </location>
</feature>
<keyword evidence="2" id="KW-1003">Cell membrane</keyword>
<dbReference type="Pfam" id="PF09594">
    <property type="entry name" value="GT87"/>
    <property type="match status" value="1"/>
</dbReference>
<evidence type="ECO:0000256" key="1">
    <source>
        <dbReference type="ARBA" id="ARBA00004651"/>
    </source>
</evidence>
<evidence type="ECO:0000256" key="7">
    <source>
        <dbReference type="ARBA" id="ARBA00024033"/>
    </source>
</evidence>
<evidence type="ECO:0000256" key="8">
    <source>
        <dbReference type="SAM" id="Phobius"/>
    </source>
</evidence>
<feature type="transmembrane region" description="Helical" evidence="8">
    <location>
        <begin position="395"/>
        <end position="412"/>
    </location>
</feature>
<feature type="transmembrane region" description="Helical" evidence="8">
    <location>
        <begin position="346"/>
        <end position="363"/>
    </location>
</feature>
<keyword evidence="10" id="KW-1185">Reference proteome</keyword>
<protein>
    <submittedName>
        <fullName evidence="9">Polyprenol-phosphate-mannose-dependent alpha-(1-2)-phosphatidylinositol mannoside mannosyltransferase</fullName>
        <ecNumber evidence="9">2.4.1.-</ecNumber>
    </submittedName>
</protein>
<proteinExistence type="inferred from homology"/>
<accession>A0A158KKE8</accession>
<dbReference type="Proteomes" id="UP000054925">
    <property type="component" value="Unassembled WGS sequence"/>
</dbReference>